<feature type="transmembrane region" description="Helical" evidence="7">
    <location>
        <begin position="491"/>
        <end position="509"/>
    </location>
</feature>
<keyword evidence="4 7" id="KW-1133">Transmembrane helix</keyword>
<dbReference type="EMBL" id="LHPF02000008">
    <property type="protein sequence ID" value="PSC72947.1"/>
    <property type="molecule type" value="Genomic_DNA"/>
</dbReference>
<sequence length="635" mass="63723">MSLERLGPLRSSLVVSAADASQRHLVVLLCCYVTAWLGRSLIPFFVSFAAQLAIALVTEAAASPQGALIDSAVMASSPDDGGYGRTRLWGSVGWGAVAPLAGWVVSRYGLTAAFLTFTAVVGLSLLLAVLLPMEALSQRAQCCADGATGAAGRAVSDAGSDKLGGGGKGGRRSSLEGESLLSVHVSAGSATAGKPALPASPTSWAIGSTLEGLPGGAAKPAKPAPGSRPVVSLIAVASSATGLASPERPLLAAVASGSPSPQRQPAPSAADATTTSSLEIDAGSPRGGAAPAQQAAGGAGSGASVWQGVRVLLRDPHVLAFFFLAFAMEAPGTLLGLCLSFNCAAEVPVFFFSGPILERLGVERSLHVAMAAYLARLSYYLALPLLPSPWWVLPAELLNGLTLALAWSAGTVHIRHIAPPHLRGTVQSVFQGLYAGIGSGLGGLAGGLIYGSAGASALFRTGLFTLAAAWLGSAVALRLWGGPGGQPAGHVGGAAAAAAAAVAVAAAAAPSHTSEATTSGQLTLVLALVPALVCCLAAWRRLQSNIWLLCAMRLGVTVAAIRTLPAGGPAQGLLGLLANREAMLLLVVAAVLPLPPWMLAHLQLAGLLAQWLTALLPVGALAWAALEVAVLFVAI</sequence>
<dbReference type="PANTHER" id="PTHR16172">
    <property type="entry name" value="MAJOR FACILITATOR SUPERFAMILY DOMAIN-CONTAINING PROTEIN 6-LIKE"/>
    <property type="match status" value="1"/>
</dbReference>
<dbReference type="InterPro" id="IPR024989">
    <property type="entry name" value="MFS_assoc_dom"/>
</dbReference>
<dbReference type="GO" id="GO:0016020">
    <property type="term" value="C:membrane"/>
    <property type="evidence" value="ECO:0007669"/>
    <property type="project" value="UniProtKB-SubCell"/>
</dbReference>
<dbReference type="InterPro" id="IPR051717">
    <property type="entry name" value="MFS_MFSD6"/>
</dbReference>
<feature type="transmembrane region" description="Helical" evidence="7">
    <location>
        <begin position="433"/>
        <end position="451"/>
    </location>
</feature>
<comment type="subcellular location">
    <subcellularLocation>
        <location evidence="1">Membrane</location>
        <topology evidence="1">Multi-pass membrane protein</topology>
    </subcellularLocation>
</comment>
<evidence type="ECO:0000256" key="6">
    <source>
        <dbReference type="SAM" id="MobiDB-lite"/>
    </source>
</evidence>
<feature type="transmembrane region" description="Helical" evidence="7">
    <location>
        <begin position="582"/>
        <end position="600"/>
    </location>
</feature>
<evidence type="ECO:0000256" key="3">
    <source>
        <dbReference type="ARBA" id="ARBA00022692"/>
    </source>
</evidence>
<dbReference type="Proteomes" id="UP000239649">
    <property type="component" value="Unassembled WGS sequence"/>
</dbReference>
<feature type="transmembrane region" description="Helical" evidence="7">
    <location>
        <begin position="546"/>
        <end position="562"/>
    </location>
</feature>
<dbReference type="SUPFAM" id="SSF103473">
    <property type="entry name" value="MFS general substrate transporter"/>
    <property type="match status" value="1"/>
</dbReference>
<evidence type="ECO:0000256" key="7">
    <source>
        <dbReference type="SAM" id="Phobius"/>
    </source>
</evidence>
<keyword evidence="10" id="KW-1185">Reference proteome</keyword>
<gene>
    <name evidence="9" type="ORF">C2E20_3656</name>
</gene>
<feature type="transmembrane region" description="Helical" evidence="7">
    <location>
        <begin position="112"/>
        <end position="131"/>
    </location>
</feature>
<feature type="region of interest" description="Disordered" evidence="6">
    <location>
        <begin position="152"/>
        <end position="175"/>
    </location>
</feature>
<evidence type="ECO:0000313" key="9">
    <source>
        <dbReference type="EMBL" id="PSC72947.1"/>
    </source>
</evidence>
<name>A0A2P6VFU5_9CHLO</name>
<dbReference type="InterPro" id="IPR036259">
    <property type="entry name" value="MFS_trans_sf"/>
</dbReference>
<feature type="transmembrane region" description="Helical" evidence="7">
    <location>
        <begin position="391"/>
        <end position="412"/>
    </location>
</feature>
<comment type="caution">
    <text evidence="9">The sequence shown here is derived from an EMBL/GenBank/DDBJ whole genome shotgun (WGS) entry which is preliminary data.</text>
</comment>
<evidence type="ECO:0000313" key="10">
    <source>
        <dbReference type="Proteomes" id="UP000239649"/>
    </source>
</evidence>
<proteinExistence type="inferred from homology"/>
<feature type="transmembrane region" description="Helical" evidence="7">
    <location>
        <begin position="521"/>
        <end position="539"/>
    </location>
</feature>
<evidence type="ECO:0000256" key="5">
    <source>
        <dbReference type="ARBA" id="ARBA00023136"/>
    </source>
</evidence>
<evidence type="ECO:0000256" key="1">
    <source>
        <dbReference type="ARBA" id="ARBA00004141"/>
    </source>
</evidence>
<reference evidence="9 10" key="1">
    <citation type="journal article" date="2018" name="Plant J.">
        <title>Genome sequences of Chlorella sorokiniana UTEX 1602 and Micractinium conductrix SAG 241.80: implications to maltose excretion by a green alga.</title>
        <authorList>
            <person name="Arriola M.B."/>
            <person name="Velmurugan N."/>
            <person name="Zhang Y."/>
            <person name="Plunkett M.H."/>
            <person name="Hondzo H."/>
            <person name="Barney B.M."/>
        </authorList>
    </citation>
    <scope>NUCLEOTIDE SEQUENCE [LARGE SCALE GENOMIC DNA]</scope>
    <source>
        <strain evidence="9 10">SAG 241.80</strain>
    </source>
</reference>
<evidence type="ECO:0000259" key="8">
    <source>
        <dbReference type="Pfam" id="PF12832"/>
    </source>
</evidence>
<dbReference type="OrthoDB" id="515501at2759"/>
<evidence type="ECO:0000256" key="4">
    <source>
        <dbReference type="ARBA" id="ARBA00022989"/>
    </source>
</evidence>
<comment type="similarity">
    <text evidence="2">Belongs to the major facilitator superfamily. MFSD6 family.</text>
</comment>
<feature type="region of interest" description="Disordered" evidence="6">
    <location>
        <begin position="254"/>
        <end position="295"/>
    </location>
</feature>
<dbReference type="AlphaFoldDB" id="A0A2P6VFU5"/>
<evidence type="ECO:0000256" key="2">
    <source>
        <dbReference type="ARBA" id="ARBA00005241"/>
    </source>
</evidence>
<dbReference type="PANTHER" id="PTHR16172:SF41">
    <property type="entry name" value="MAJOR FACILITATOR SUPERFAMILY DOMAIN-CONTAINING PROTEIN 6-LIKE"/>
    <property type="match status" value="1"/>
</dbReference>
<keyword evidence="3 7" id="KW-0812">Transmembrane</keyword>
<dbReference type="Gene3D" id="1.20.1250.20">
    <property type="entry name" value="MFS general substrate transporter like domains"/>
    <property type="match status" value="2"/>
</dbReference>
<keyword evidence="5 7" id="KW-0472">Membrane</keyword>
<feature type="transmembrane region" description="Helical" evidence="7">
    <location>
        <begin position="612"/>
        <end position="634"/>
    </location>
</feature>
<organism evidence="9 10">
    <name type="scientific">Micractinium conductrix</name>
    <dbReference type="NCBI Taxonomy" id="554055"/>
    <lineage>
        <taxon>Eukaryota</taxon>
        <taxon>Viridiplantae</taxon>
        <taxon>Chlorophyta</taxon>
        <taxon>core chlorophytes</taxon>
        <taxon>Trebouxiophyceae</taxon>
        <taxon>Chlorellales</taxon>
        <taxon>Chlorellaceae</taxon>
        <taxon>Chlorella clade</taxon>
        <taxon>Micractinium</taxon>
    </lineage>
</organism>
<accession>A0A2P6VFU5</accession>
<feature type="transmembrane region" description="Helical" evidence="7">
    <location>
        <begin position="457"/>
        <end position="479"/>
    </location>
</feature>
<feature type="domain" description="Major facilitator superfamily associated" evidence="8">
    <location>
        <begin position="18"/>
        <end position="460"/>
    </location>
</feature>
<dbReference type="Pfam" id="PF12832">
    <property type="entry name" value="MFS_1_like"/>
    <property type="match status" value="1"/>
</dbReference>
<protein>
    <submittedName>
        <fullName evidence="9">Major facilitator superfamily domain-containing 6</fullName>
    </submittedName>
</protein>
<feature type="compositionally biased region" description="Low complexity" evidence="6">
    <location>
        <begin position="255"/>
        <end position="295"/>
    </location>
</feature>